<organism evidence="2 3">
    <name type="scientific">Sphingomonas abaci</name>
    <dbReference type="NCBI Taxonomy" id="237611"/>
    <lineage>
        <taxon>Bacteria</taxon>
        <taxon>Pseudomonadati</taxon>
        <taxon>Pseudomonadota</taxon>
        <taxon>Alphaproteobacteria</taxon>
        <taxon>Sphingomonadales</taxon>
        <taxon>Sphingomonadaceae</taxon>
        <taxon>Sphingomonas</taxon>
    </lineage>
</organism>
<evidence type="ECO:0000256" key="1">
    <source>
        <dbReference type="SAM" id="MobiDB-lite"/>
    </source>
</evidence>
<evidence type="ECO:0000313" key="3">
    <source>
        <dbReference type="Proteomes" id="UP000574769"/>
    </source>
</evidence>
<name>A0A7W7EZE5_9SPHN</name>
<sequence length="181" mass="20287">MSKSNDEHIRVVHDGDLPGREMTGHEPHRNWHIYSLGADLLAYGFCGYDADALMGVRGLSASRLIRMLQDDSGSEQPERRVGDLLKSIVDKHRGELEDIGRQLSWDRRLRRYHAALADWKSQPGAVQQGRWRQRPMTARQRALVQVTAGLLDIAVPSGLDRGTAADWLERHGANLAYRGGA</sequence>
<dbReference type="Proteomes" id="UP000574769">
    <property type="component" value="Unassembled WGS sequence"/>
</dbReference>
<dbReference type="AlphaFoldDB" id="A0A7W7EZE5"/>
<proteinExistence type="predicted"/>
<protein>
    <submittedName>
        <fullName evidence="2">Uncharacterized protein</fullName>
    </submittedName>
</protein>
<feature type="region of interest" description="Disordered" evidence="1">
    <location>
        <begin position="1"/>
        <end position="23"/>
    </location>
</feature>
<gene>
    <name evidence="2" type="ORF">GGQ96_001450</name>
</gene>
<dbReference type="EMBL" id="JACHNY010000002">
    <property type="protein sequence ID" value="MBB4617330.1"/>
    <property type="molecule type" value="Genomic_DNA"/>
</dbReference>
<dbReference type="RefSeq" id="WP_184113004.1">
    <property type="nucleotide sequence ID" value="NZ_JACHNY010000002.1"/>
</dbReference>
<comment type="caution">
    <text evidence="2">The sequence shown here is derived from an EMBL/GenBank/DDBJ whole genome shotgun (WGS) entry which is preliminary data.</text>
</comment>
<accession>A0A7W7EZE5</accession>
<evidence type="ECO:0000313" key="2">
    <source>
        <dbReference type="EMBL" id="MBB4617330.1"/>
    </source>
</evidence>
<reference evidence="2 3" key="1">
    <citation type="submission" date="2020-08" db="EMBL/GenBank/DDBJ databases">
        <title>Genomic Encyclopedia of Type Strains, Phase IV (KMG-IV): sequencing the most valuable type-strain genomes for metagenomic binning, comparative biology and taxonomic classification.</title>
        <authorList>
            <person name="Goeker M."/>
        </authorList>
    </citation>
    <scope>NUCLEOTIDE SEQUENCE [LARGE SCALE GENOMIC DNA]</scope>
    <source>
        <strain evidence="2 3">DSM 15867</strain>
    </source>
</reference>
<keyword evidence="3" id="KW-1185">Reference proteome</keyword>